<evidence type="ECO:0000256" key="1">
    <source>
        <dbReference type="ARBA" id="ARBA00005350"/>
    </source>
</evidence>
<organism evidence="2 3">
    <name type="scientific">Tigriopus californicus</name>
    <name type="common">Marine copepod</name>
    <dbReference type="NCBI Taxonomy" id="6832"/>
    <lineage>
        <taxon>Eukaryota</taxon>
        <taxon>Metazoa</taxon>
        <taxon>Ecdysozoa</taxon>
        <taxon>Arthropoda</taxon>
        <taxon>Crustacea</taxon>
        <taxon>Multicrustacea</taxon>
        <taxon>Hexanauplia</taxon>
        <taxon>Copepoda</taxon>
        <taxon>Harpacticoida</taxon>
        <taxon>Harpacticidae</taxon>
        <taxon>Tigriopus</taxon>
    </lineage>
</organism>
<dbReference type="EMBL" id="VCGU01000010">
    <property type="protein sequence ID" value="TRY68937.1"/>
    <property type="molecule type" value="Genomic_DNA"/>
</dbReference>
<dbReference type="GO" id="GO:0017128">
    <property type="term" value="F:phospholipid scramblase activity"/>
    <property type="evidence" value="ECO:0007669"/>
    <property type="project" value="InterPro"/>
</dbReference>
<evidence type="ECO:0000313" key="3">
    <source>
        <dbReference type="Proteomes" id="UP000318571"/>
    </source>
</evidence>
<gene>
    <name evidence="2" type="ORF">TCAL_12198</name>
</gene>
<comment type="caution">
    <text evidence="2">The sequence shown here is derived from an EMBL/GenBank/DDBJ whole genome shotgun (WGS) entry which is preliminary data.</text>
</comment>
<keyword evidence="3" id="KW-1185">Reference proteome</keyword>
<dbReference type="GO" id="GO:0005886">
    <property type="term" value="C:plasma membrane"/>
    <property type="evidence" value="ECO:0007669"/>
    <property type="project" value="TreeGrafter"/>
</dbReference>
<comment type="similarity">
    <text evidence="1">Belongs to the phospholipid scramblase family.</text>
</comment>
<sequence length="450" mass="49973">MRMCCGNDRSLQIGLTDFKSQEVFNLDRPLNCSGCCCSCCYPSCTQAMTVSMNGLPIGTIRERATWVYPVLHIFDPVDQQIMKVRGPCCPISCGGDVEFFVTDTEGREIASIVKKWTGCAKEMIEADNFSVEFKVDLGVKEKAVIKWTGCAKEMIEADNFSVEFKVDLGVKEKAIIVGAAFLIDFLHYEENNQNHYTMASPYDGDIPLTTVVSQEPTALGLNGGDKGTTPQLFGLGPLQNAQKLMIRQRVRCKDICSACSGCEVEKKYTVHGDNGEIILWASETSSCGMRFCFGSGRSLNIRISDSTAKEVIRIDRPLNCAGCCCSWCYPRCTQELNVAMEGLQIGTIRERATWIYPVYHLFDTMGQQILKVRGPCCTAGCFSDVQFSVMNTDGVELATIVKKWMGCAQETLMDADNFMIEFKTDVDVRDKAMVMSTAFLIDLMYFDTDG</sequence>
<dbReference type="InterPro" id="IPR025659">
    <property type="entry name" value="Tubby-like_C"/>
</dbReference>
<evidence type="ECO:0000313" key="2">
    <source>
        <dbReference type="EMBL" id="TRY68937.1"/>
    </source>
</evidence>
<proteinExistence type="inferred from homology"/>
<name>A0A553NU23_TIGCA</name>
<dbReference type="PANTHER" id="PTHR23248">
    <property type="entry name" value="PHOSPHOLIPID SCRAMBLASE-RELATED"/>
    <property type="match status" value="1"/>
</dbReference>
<dbReference type="Pfam" id="PF03803">
    <property type="entry name" value="Scramblase"/>
    <property type="match status" value="3"/>
</dbReference>
<reference evidence="2 3" key="1">
    <citation type="journal article" date="2018" name="Nat. Ecol. Evol.">
        <title>Genomic signatures of mitonuclear coevolution across populations of Tigriopus californicus.</title>
        <authorList>
            <person name="Barreto F.S."/>
            <person name="Watson E.T."/>
            <person name="Lima T.G."/>
            <person name="Willett C.S."/>
            <person name="Edmands S."/>
            <person name="Li W."/>
            <person name="Burton R.S."/>
        </authorList>
    </citation>
    <scope>NUCLEOTIDE SEQUENCE [LARGE SCALE GENOMIC DNA]</scope>
    <source>
        <strain evidence="2 3">San Diego</strain>
    </source>
</reference>
<dbReference type="InterPro" id="IPR005552">
    <property type="entry name" value="Scramblase"/>
</dbReference>
<feature type="non-terminal residue" evidence="2">
    <location>
        <position position="450"/>
    </location>
</feature>
<evidence type="ECO:0008006" key="4">
    <source>
        <dbReference type="Google" id="ProtNLM"/>
    </source>
</evidence>
<dbReference type="PANTHER" id="PTHR23248:SF9">
    <property type="entry name" value="PHOSPHOLIPID SCRAMBLASE"/>
    <property type="match status" value="1"/>
</dbReference>
<dbReference type="Proteomes" id="UP000318571">
    <property type="component" value="Chromosome 1"/>
</dbReference>
<dbReference type="SUPFAM" id="SSF54518">
    <property type="entry name" value="Tubby C-terminal domain-like"/>
    <property type="match status" value="1"/>
</dbReference>
<accession>A0A553NU23</accession>
<protein>
    <recommendedName>
        <fullName evidence="4">Phospholipid scramblase</fullName>
    </recommendedName>
</protein>
<dbReference type="AlphaFoldDB" id="A0A553NU23"/>